<dbReference type="Pfam" id="PF02575">
    <property type="entry name" value="YbaB_DNA_bd"/>
    <property type="match status" value="1"/>
</dbReference>
<dbReference type="InterPro" id="IPR004401">
    <property type="entry name" value="YbaB/EbfC"/>
</dbReference>
<dbReference type="RefSeq" id="WP_189140603.1">
    <property type="nucleotide sequence ID" value="NZ_BMNK01000007.1"/>
</dbReference>
<dbReference type="Proteomes" id="UP000660745">
    <property type="component" value="Unassembled WGS sequence"/>
</dbReference>
<proteinExistence type="predicted"/>
<protein>
    <recommendedName>
        <fullName evidence="3">YbaB/EbfC family nucleoid-associated protein</fullName>
    </recommendedName>
</protein>
<evidence type="ECO:0008006" key="3">
    <source>
        <dbReference type="Google" id="ProtNLM"/>
    </source>
</evidence>
<dbReference type="AlphaFoldDB" id="A0A918A6E6"/>
<reference evidence="1" key="2">
    <citation type="submission" date="2020-09" db="EMBL/GenBank/DDBJ databases">
        <authorList>
            <person name="Sun Q."/>
            <person name="Zhou Y."/>
        </authorList>
    </citation>
    <scope>NUCLEOTIDE SEQUENCE</scope>
    <source>
        <strain evidence="1">CGMCC 4.7430</strain>
    </source>
</reference>
<name>A0A918A6E6_9ACTN</name>
<evidence type="ECO:0000313" key="2">
    <source>
        <dbReference type="Proteomes" id="UP000660745"/>
    </source>
</evidence>
<keyword evidence="2" id="KW-1185">Reference proteome</keyword>
<dbReference type="GO" id="GO:0003677">
    <property type="term" value="F:DNA binding"/>
    <property type="evidence" value="ECO:0007669"/>
    <property type="project" value="InterPro"/>
</dbReference>
<sequence>MAERERRTGDPELDRLMTEFQANSQEFAGVMAEIGDVVGQAAGADDKIRVRVSASGQLLGLRIDPRAMRLGSQELAETIVELSRRATEDAARRTMELTRPYLETDSR</sequence>
<dbReference type="Gene3D" id="3.30.1310.10">
    <property type="entry name" value="Nucleoid-associated protein YbaB-like domain"/>
    <property type="match status" value="1"/>
</dbReference>
<accession>A0A918A6E6</accession>
<organism evidence="1 2">
    <name type="scientific">Nonomuraea glycinis</name>
    <dbReference type="NCBI Taxonomy" id="2047744"/>
    <lineage>
        <taxon>Bacteria</taxon>
        <taxon>Bacillati</taxon>
        <taxon>Actinomycetota</taxon>
        <taxon>Actinomycetes</taxon>
        <taxon>Streptosporangiales</taxon>
        <taxon>Streptosporangiaceae</taxon>
        <taxon>Nonomuraea</taxon>
    </lineage>
</organism>
<gene>
    <name evidence="1" type="ORF">GCM10012278_44610</name>
</gene>
<comment type="caution">
    <text evidence="1">The sequence shown here is derived from an EMBL/GenBank/DDBJ whole genome shotgun (WGS) entry which is preliminary data.</text>
</comment>
<dbReference type="InterPro" id="IPR036894">
    <property type="entry name" value="YbaB-like_sf"/>
</dbReference>
<evidence type="ECO:0000313" key="1">
    <source>
        <dbReference type="EMBL" id="GGP09333.1"/>
    </source>
</evidence>
<dbReference type="SUPFAM" id="SSF82607">
    <property type="entry name" value="YbaB-like"/>
    <property type="match status" value="1"/>
</dbReference>
<reference evidence="1" key="1">
    <citation type="journal article" date="2014" name="Int. J. Syst. Evol. Microbiol.">
        <title>Complete genome sequence of Corynebacterium casei LMG S-19264T (=DSM 44701T), isolated from a smear-ripened cheese.</title>
        <authorList>
            <consortium name="US DOE Joint Genome Institute (JGI-PGF)"/>
            <person name="Walter F."/>
            <person name="Albersmeier A."/>
            <person name="Kalinowski J."/>
            <person name="Ruckert C."/>
        </authorList>
    </citation>
    <scope>NUCLEOTIDE SEQUENCE</scope>
    <source>
        <strain evidence="1">CGMCC 4.7430</strain>
    </source>
</reference>
<dbReference type="EMBL" id="BMNK01000007">
    <property type="protein sequence ID" value="GGP09333.1"/>
    <property type="molecule type" value="Genomic_DNA"/>
</dbReference>